<evidence type="ECO:0000313" key="4">
    <source>
        <dbReference type="Proteomes" id="UP000595332"/>
    </source>
</evidence>
<evidence type="ECO:0000256" key="2">
    <source>
        <dbReference type="SAM" id="SignalP"/>
    </source>
</evidence>
<keyword evidence="4" id="KW-1185">Reference proteome</keyword>
<feature type="coiled-coil region" evidence="1">
    <location>
        <begin position="134"/>
        <end position="161"/>
    </location>
</feature>
<dbReference type="KEGG" id="njp:NEJAP_2589"/>
<dbReference type="Proteomes" id="UP000595332">
    <property type="component" value="Chromosome"/>
</dbReference>
<gene>
    <name evidence="3" type="ORF">NEJAP_2589</name>
</gene>
<dbReference type="EMBL" id="AP014546">
    <property type="protein sequence ID" value="BBB30533.1"/>
    <property type="molecule type" value="Genomic_DNA"/>
</dbReference>
<protein>
    <recommendedName>
        <fullName evidence="5">Lipoprotein</fullName>
    </recommendedName>
</protein>
<organism evidence="3 4">
    <name type="scientific">Neptunomonas japonica JAMM 1380</name>
    <dbReference type="NCBI Taxonomy" id="1441457"/>
    <lineage>
        <taxon>Bacteria</taxon>
        <taxon>Pseudomonadati</taxon>
        <taxon>Pseudomonadota</taxon>
        <taxon>Gammaproteobacteria</taxon>
        <taxon>Oceanospirillales</taxon>
        <taxon>Oceanospirillaceae</taxon>
        <taxon>Neptunomonas</taxon>
    </lineage>
</organism>
<keyword evidence="1" id="KW-0175">Coiled coil</keyword>
<reference evidence="3 4" key="1">
    <citation type="journal article" date="2008" name="Int. J. Syst. Evol. Microbiol.">
        <title>Neptunomonas japonica sp. nov., an Osedax japonicus symbiont-like bacterium isolated from sediment adjacent to sperm whale carcasses off Kagoshima, Japan.</title>
        <authorList>
            <person name="Miyazaki M."/>
            <person name="Nogi Y."/>
            <person name="Fujiwara Y."/>
            <person name="Kawato M."/>
            <person name="Kubokawa K."/>
            <person name="Horikoshi K."/>
        </authorList>
    </citation>
    <scope>NUCLEOTIDE SEQUENCE [LARGE SCALE GENOMIC DNA]</scope>
    <source>
        <strain evidence="3 4">JAMM 1380</strain>
    </source>
</reference>
<proteinExistence type="predicted"/>
<evidence type="ECO:0000313" key="3">
    <source>
        <dbReference type="EMBL" id="BBB30533.1"/>
    </source>
</evidence>
<evidence type="ECO:0000256" key="1">
    <source>
        <dbReference type="SAM" id="Coils"/>
    </source>
</evidence>
<evidence type="ECO:0008006" key="5">
    <source>
        <dbReference type="Google" id="ProtNLM"/>
    </source>
</evidence>
<sequence>MTKHFLLTFSLLFLGGCHPLTKLAQPTQAPQPNCFLPETALNQFLEDEHQFITANTAQQKLILDASKDSLERQANILSITRNKATLEQSLPLFAQIPLLPNKSCTADRYLYLRFRQVQANLAALEEKDFITARLNTAKLTIEKQQQQIDALTQIEQAITRQREEP</sequence>
<feature type="chain" id="PRO_5032633180" description="Lipoprotein" evidence="2">
    <location>
        <begin position="25"/>
        <end position="165"/>
    </location>
</feature>
<dbReference type="PROSITE" id="PS51257">
    <property type="entry name" value="PROKAR_LIPOPROTEIN"/>
    <property type="match status" value="1"/>
</dbReference>
<keyword evidence="2" id="KW-0732">Signal</keyword>
<feature type="signal peptide" evidence="2">
    <location>
        <begin position="1"/>
        <end position="24"/>
    </location>
</feature>
<accession>A0A7R6PJ36</accession>
<dbReference type="AlphaFoldDB" id="A0A7R6PJ36"/>
<dbReference type="RefSeq" id="WP_201347713.1">
    <property type="nucleotide sequence ID" value="NZ_AP014546.1"/>
</dbReference>
<name>A0A7R6PJ36_9GAMM</name>